<dbReference type="AlphaFoldDB" id="A0A8K0SLE4"/>
<evidence type="ECO:0000313" key="4">
    <source>
        <dbReference type="Proteomes" id="UP000813444"/>
    </source>
</evidence>
<protein>
    <recommendedName>
        <fullName evidence="2">Zn(2)-C6 fungal-type domain-containing protein</fullName>
    </recommendedName>
</protein>
<reference evidence="3" key="1">
    <citation type="journal article" date="2021" name="Nat. Commun.">
        <title>Genetic determinants of endophytism in the Arabidopsis root mycobiome.</title>
        <authorList>
            <person name="Mesny F."/>
            <person name="Miyauchi S."/>
            <person name="Thiergart T."/>
            <person name="Pickel B."/>
            <person name="Atanasova L."/>
            <person name="Karlsson M."/>
            <person name="Huettel B."/>
            <person name="Barry K.W."/>
            <person name="Haridas S."/>
            <person name="Chen C."/>
            <person name="Bauer D."/>
            <person name="Andreopoulos W."/>
            <person name="Pangilinan J."/>
            <person name="LaButti K."/>
            <person name="Riley R."/>
            <person name="Lipzen A."/>
            <person name="Clum A."/>
            <person name="Drula E."/>
            <person name="Henrissat B."/>
            <person name="Kohler A."/>
            <person name="Grigoriev I.V."/>
            <person name="Martin F.M."/>
            <person name="Hacquard S."/>
        </authorList>
    </citation>
    <scope>NUCLEOTIDE SEQUENCE</scope>
    <source>
        <strain evidence="3">MPI-CAGE-CH-0235</strain>
    </source>
</reference>
<sequence>MPGVPLSRGCDACRRKKKKCDLAKPACSRCVRVGAHCTGSDTKRYKFLHGLKQATPRDPGPRAVTSPDPLAMVPANATTYLTGSFIQRLEMQDVRYDLTNFGPFLKLLPLRIGRNRALDASADALQTAFGRDFSRDGNNVPTMQALKKYGIALKALQEALASPTAHKHLAELLCSIYMVMLVQGWIGAPEGNTTHEQGLQCLAEMMVVEGPRDEFDIVVLSVISAPLIMSGLTDRTINLSPRYWEVMAGLAQPMMSGPELADINVKPHASFPSLHFSSISLLPRFMRRPELYHDEIQTNYRLAMHDVPRITERLASLGAARGYMDSVLSRTRRDLQGALCLALSSAIGQNHILQAYYPDDQTLPTELADLVQQMVKVAEQACKFAPLGAGFITGGLSAACASTDDPVLQKHIRSMLDRFFWAFHGDEWNKMPDWWYYRFMWIRCRLGNPKPGDDPIKAAEMTSMRLRCVQCSASHNNIELVLR</sequence>
<dbReference type="PROSITE" id="PS50048">
    <property type="entry name" value="ZN2_CY6_FUNGAL_2"/>
    <property type="match status" value="1"/>
</dbReference>
<dbReference type="Gene3D" id="4.10.240.10">
    <property type="entry name" value="Zn(2)-C6 fungal-type DNA-binding domain"/>
    <property type="match status" value="1"/>
</dbReference>
<evidence type="ECO:0000259" key="2">
    <source>
        <dbReference type="PROSITE" id="PS50048"/>
    </source>
</evidence>
<proteinExistence type="predicted"/>
<keyword evidence="1" id="KW-0539">Nucleus</keyword>
<dbReference type="CDD" id="cd00067">
    <property type="entry name" value="GAL4"/>
    <property type="match status" value="1"/>
</dbReference>
<dbReference type="PANTHER" id="PTHR38111">
    <property type="entry name" value="ZN(2)-C6 FUNGAL-TYPE DOMAIN-CONTAINING PROTEIN-RELATED"/>
    <property type="match status" value="1"/>
</dbReference>
<dbReference type="PROSITE" id="PS00463">
    <property type="entry name" value="ZN2_CY6_FUNGAL_1"/>
    <property type="match status" value="1"/>
</dbReference>
<evidence type="ECO:0000256" key="1">
    <source>
        <dbReference type="ARBA" id="ARBA00023242"/>
    </source>
</evidence>
<dbReference type="InterPro" id="IPR001138">
    <property type="entry name" value="Zn2Cys6_DnaBD"/>
</dbReference>
<dbReference type="SUPFAM" id="SSF57701">
    <property type="entry name" value="Zn2/Cys6 DNA-binding domain"/>
    <property type="match status" value="1"/>
</dbReference>
<feature type="domain" description="Zn(2)-C6 fungal-type" evidence="2">
    <location>
        <begin position="9"/>
        <end position="38"/>
    </location>
</feature>
<dbReference type="GO" id="GO:0008270">
    <property type="term" value="F:zinc ion binding"/>
    <property type="evidence" value="ECO:0007669"/>
    <property type="project" value="InterPro"/>
</dbReference>
<dbReference type="OrthoDB" id="4314040at2759"/>
<dbReference type="SMART" id="SM00066">
    <property type="entry name" value="GAL4"/>
    <property type="match status" value="1"/>
</dbReference>
<gene>
    <name evidence="3" type="ORF">B0I35DRAFT_478612</name>
</gene>
<dbReference type="PANTHER" id="PTHR38111:SF11">
    <property type="entry name" value="TRANSCRIPTION FACTOR DOMAIN-CONTAINING PROTEIN-RELATED"/>
    <property type="match status" value="1"/>
</dbReference>
<evidence type="ECO:0000313" key="3">
    <source>
        <dbReference type="EMBL" id="KAH7318076.1"/>
    </source>
</evidence>
<organism evidence="3 4">
    <name type="scientific">Stachybotrys elegans</name>
    <dbReference type="NCBI Taxonomy" id="80388"/>
    <lineage>
        <taxon>Eukaryota</taxon>
        <taxon>Fungi</taxon>
        <taxon>Dikarya</taxon>
        <taxon>Ascomycota</taxon>
        <taxon>Pezizomycotina</taxon>
        <taxon>Sordariomycetes</taxon>
        <taxon>Hypocreomycetidae</taxon>
        <taxon>Hypocreales</taxon>
        <taxon>Stachybotryaceae</taxon>
        <taxon>Stachybotrys</taxon>
    </lineage>
</organism>
<dbReference type="GO" id="GO:0000981">
    <property type="term" value="F:DNA-binding transcription factor activity, RNA polymerase II-specific"/>
    <property type="evidence" value="ECO:0007669"/>
    <property type="project" value="InterPro"/>
</dbReference>
<dbReference type="InterPro" id="IPR036864">
    <property type="entry name" value="Zn2-C6_fun-type_DNA-bd_sf"/>
</dbReference>
<name>A0A8K0SLE4_9HYPO</name>
<dbReference type="EMBL" id="JAGPNK010000007">
    <property type="protein sequence ID" value="KAH7318076.1"/>
    <property type="molecule type" value="Genomic_DNA"/>
</dbReference>
<comment type="caution">
    <text evidence="3">The sequence shown here is derived from an EMBL/GenBank/DDBJ whole genome shotgun (WGS) entry which is preliminary data.</text>
</comment>
<dbReference type="Pfam" id="PF00172">
    <property type="entry name" value="Zn_clus"/>
    <property type="match status" value="1"/>
</dbReference>
<accession>A0A8K0SLE4</accession>
<dbReference type="InterPro" id="IPR053178">
    <property type="entry name" value="Osmoadaptation_assoc"/>
</dbReference>
<dbReference type="Proteomes" id="UP000813444">
    <property type="component" value="Unassembled WGS sequence"/>
</dbReference>
<keyword evidence="4" id="KW-1185">Reference proteome</keyword>